<dbReference type="Gene3D" id="3.40.50.300">
    <property type="entry name" value="P-loop containing nucleotide triphosphate hydrolases"/>
    <property type="match status" value="2"/>
</dbReference>
<dbReference type="SUPFAM" id="SSF53271">
    <property type="entry name" value="PRTase-like"/>
    <property type="match status" value="1"/>
</dbReference>
<dbReference type="InterPro" id="IPR000836">
    <property type="entry name" value="PRTase_dom"/>
</dbReference>
<evidence type="ECO:0000256" key="2">
    <source>
        <dbReference type="ARBA" id="ARBA00005408"/>
    </source>
</evidence>
<dbReference type="UniPathway" id="UPA00574">
    <property type="reaction ID" value="UER00637"/>
</dbReference>
<feature type="domain" description="Phosphoribulokinase/uridine kinase" evidence="11">
    <location>
        <begin position="89"/>
        <end position="146"/>
    </location>
</feature>
<evidence type="ECO:0000313" key="13">
    <source>
        <dbReference type="EMBL" id="RMX53765.1"/>
    </source>
</evidence>
<organism evidence="13 14">
    <name type="scientific">Pocillopora damicornis</name>
    <name type="common">Cauliflower coral</name>
    <name type="synonym">Millepora damicornis</name>
    <dbReference type="NCBI Taxonomy" id="46731"/>
    <lineage>
        <taxon>Eukaryota</taxon>
        <taxon>Metazoa</taxon>
        <taxon>Cnidaria</taxon>
        <taxon>Anthozoa</taxon>
        <taxon>Hexacorallia</taxon>
        <taxon>Scleractinia</taxon>
        <taxon>Astrocoeniina</taxon>
        <taxon>Pocilloporidae</taxon>
        <taxon>Pocillopora</taxon>
    </lineage>
</organism>
<dbReference type="EMBL" id="RCHS01001413">
    <property type="protein sequence ID" value="RMX53765.1"/>
    <property type="molecule type" value="Genomic_DNA"/>
</dbReference>
<evidence type="ECO:0000256" key="1">
    <source>
        <dbReference type="ARBA" id="ARBA00004690"/>
    </source>
</evidence>
<evidence type="ECO:0000256" key="5">
    <source>
        <dbReference type="ARBA" id="ARBA00022741"/>
    </source>
</evidence>
<dbReference type="CDD" id="cd06223">
    <property type="entry name" value="PRTases_typeI"/>
    <property type="match status" value="1"/>
</dbReference>
<accession>A0A3M6UJF2</accession>
<comment type="pathway">
    <text evidence="1">Pyrimidine metabolism; UMP biosynthesis via salvage pathway; UMP from uridine: step 1/1.</text>
</comment>
<evidence type="ECO:0000256" key="10">
    <source>
        <dbReference type="SAM" id="MobiDB-lite"/>
    </source>
</evidence>
<comment type="catalytic activity">
    <reaction evidence="9">
        <text>uridine + ATP = UMP + ADP + H(+)</text>
        <dbReference type="Rhea" id="RHEA:16825"/>
        <dbReference type="ChEBI" id="CHEBI:15378"/>
        <dbReference type="ChEBI" id="CHEBI:16704"/>
        <dbReference type="ChEBI" id="CHEBI:30616"/>
        <dbReference type="ChEBI" id="CHEBI:57865"/>
        <dbReference type="ChEBI" id="CHEBI:456216"/>
        <dbReference type="EC" id="2.7.1.48"/>
    </reaction>
</comment>
<dbReference type="GO" id="GO:0005524">
    <property type="term" value="F:ATP binding"/>
    <property type="evidence" value="ECO:0007669"/>
    <property type="project" value="UniProtKB-KW"/>
</dbReference>
<keyword evidence="5" id="KW-0547">Nucleotide-binding</keyword>
<evidence type="ECO:0000259" key="12">
    <source>
        <dbReference type="Pfam" id="PF14681"/>
    </source>
</evidence>
<keyword evidence="6" id="KW-0418">Kinase</keyword>
<dbReference type="GO" id="GO:0004849">
    <property type="term" value="F:uridine kinase activity"/>
    <property type="evidence" value="ECO:0007669"/>
    <property type="project" value="UniProtKB-EC"/>
</dbReference>
<dbReference type="GO" id="GO:0044206">
    <property type="term" value="P:UMP salvage"/>
    <property type="evidence" value="ECO:0007669"/>
    <property type="project" value="UniProtKB-UniPathway"/>
</dbReference>
<evidence type="ECO:0000313" key="14">
    <source>
        <dbReference type="Proteomes" id="UP000275408"/>
    </source>
</evidence>
<evidence type="ECO:0000256" key="3">
    <source>
        <dbReference type="ARBA" id="ARBA00012137"/>
    </source>
</evidence>
<comment type="catalytic activity">
    <reaction evidence="8">
        <text>cytidine + ATP = CMP + ADP + H(+)</text>
        <dbReference type="Rhea" id="RHEA:24674"/>
        <dbReference type="ChEBI" id="CHEBI:15378"/>
        <dbReference type="ChEBI" id="CHEBI:17562"/>
        <dbReference type="ChEBI" id="CHEBI:30616"/>
        <dbReference type="ChEBI" id="CHEBI:60377"/>
        <dbReference type="ChEBI" id="CHEBI:456216"/>
        <dbReference type="EC" id="2.7.1.48"/>
    </reaction>
</comment>
<protein>
    <recommendedName>
        <fullName evidence="3">uridine/cytidine kinase</fullName>
        <ecNumber evidence="3">2.7.1.48</ecNumber>
    </recommendedName>
</protein>
<dbReference type="CDD" id="cd02023">
    <property type="entry name" value="UMPK"/>
    <property type="match status" value="1"/>
</dbReference>
<evidence type="ECO:0000256" key="4">
    <source>
        <dbReference type="ARBA" id="ARBA00022679"/>
    </source>
</evidence>
<feature type="domain" description="Phosphoribosyltransferase" evidence="12">
    <location>
        <begin position="306"/>
        <end position="447"/>
    </location>
</feature>
<keyword evidence="14" id="KW-1185">Reference proteome</keyword>
<keyword evidence="7" id="KW-0067">ATP-binding</keyword>
<evidence type="ECO:0000256" key="8">
    <source>
        <dbReference type="ARBA" id="ARBA00047436"/>
    </source>
</evidence>
<comment type="caution">
    <text evidence="13">The sequence shown here is derived from an EMBL/GenBank/DDBJ whole genome shotgun (WGS) entry which is preliminary data.</text>
</comment>
<evidence type="ECO:0000259" key="11">
    <source>
        <dbReference type="Pfam" id="PF00485"/>
    </source>
</evidence>
<gene>
    <name evidence="13" type="ORF">pdam_00000276</name>
</gene>
<dbReference type="InterPro" id="IPR000764">
    <property type="entry name" value="Uridine_kinase-like"/>
</dbReference>
<dbReference type="STRING" id="46731.A0A3M6UJF2"/>
<dbReference type="PANTHER" id="PTHR10285">
    <property type="entry name" value="URIDINE KINASE"/>
    <property type="match status" value="1"/>
</dbReference>
<proteinExistence type="inferred from homology"/>
<dbReference type="InterPro" id="IPR027417">
    <property type="entry name" value="P-loop_NTPase"/>
</dbReference>
<feature type="region of interest" description="Disordered" evidence="10">
    <location>
        <begin position="19"/>
        <end position="58"/>
    </location>
</feature>
<evidence type="ECO:0000256" key="7">
    <source>
        <dbReference type="ARBA" id="ARBA00022840"/>
    </source>
</evidence>
<name>A0A3M6UJF2_POCDA</name>
<dbReference type="Proteomes" id="UP000275408">
    <property type="component" value="Unassembled WGS sequence"/>
</dbReference>
<dbReference type="Gene3D" id="3.40.50.2020">
    <property type="match status" value="1"/>
</dbReference>
<dbReference type="PRINTS" id="PR00988">
    <property type="entry name" value="URIDINKINASE"/>
</dbReference>
<dbReference type="SUPFAM" id="SSF52540">
    <property type="entry name" value="P-loop containing nucleoside triphosphate hydrolases"/>
    <property type="match status" value="1"/>
</dbReference>
<sequence length="541" mass="60254">MRRSHYAVTNMAAKSEKPCELTLDLQPISPDEDSSGSCESINGAPPQTPSSPSKAKPDNVVFRQSNRTIYTAGRPPWYNLQGQLKEPFVIGLCGGSASGKTTVANKIIEQLGVPWVSMLSLDSFYKVLTPEQHKAALRNEYNFDHPVMSQQLTRQQQGSGNACMQNCRMNLAKSNATLTLYWVALVYDEDEIMETLMDMKVFVDADPDVRLARRLKRDISERERDLVGVLQQYNTFVKPAFDQYIAPTVVYADIVVPRGGENNVAIDLIVRHVRTQLEQRGFNFRAQLRSFHQGQPLPSSLSILESTPQVRGLHAIIRNEEASRDDFVFYSKRLMRILIEHALSLLPFKKHVVTTMEGKIYEGRKFAGKRLCGVSILRAGETMEPALESLCKDVRIGKILIQTNEITSEPELHYHRLPKGISEDHVILMDATVATGAAALMAIRVLLLECALRLVNLAGRITLYSPLNSKDHDVKEENILFLSLITAESVSGSEGLDDTTVPKSCHVGTPPGNVKGKLSEGCEAYSMTALITKMDETEKCF</sequence>
<comment type="similarity">
    <text evidence="2">Belongs to the uridine kinase family.</text>
</comment>
<dbReference type="InterPro" id="IPR029057">
    <property type="entry name" value="PRTase-like"/>
</dbReference>
<reference evidence="13 14" key="1">
    <citation type="journal article" date="2018" name="Sci. Rep.">
        <title>Comparative analysis of the Pocillopora damicornis genome highlights role of immune system in coral evolution.</title>
        <authorList>
            <person name="Cunning R."/>
            <person name="Bay R.A."/>
            <person name="Gillette P."/>
            <person name="Baker A.C."/>
            <person name="Traylor-Knowles N."/>
        </authorList>
    </citation>
    <scope>NUCLEOTIDE SEQUENCE [LARGE SCALE GENOMIC DNA]</scope>
    <source>
        <strain evidence="13">RSMAS</strain>
        <tissue evidence="13">Whole animal</tissue>
    </source>
</reference>
<dbReference type="OrthoDB" id="10257085at2759"/>
<dbReference type="EC" id="2.7.1.48" evidence="3"/>
<evidence type="ECO:0000256" key="6">
    <source>
        <dbReference type="ARBA" id="ARBA00022777"/>
    </source>
</evidence>
<keyword evidence="4" id="KW-0808">Transferase</keyword>
<dbReference type="FunFam" id="3.40.50.2020:FF:000010">
    <property type="entry name" value="Uridine-cytidine kinase"/>
    <property type="match status" value="1"/>
</dbReference>
<dbReference type="Pfam" id="PF14681">
    <property type="entry name" value="UPRTase"/>
    <property type="match status" value="1"/>
</dbReference>
<evidence type="ECO:0000256" key="9">
    <source>
        <dbReference type="ARBA" id="ARBA00048909"/>
    </source>
</evidence>
<dbReference type="Pfam" id="PF00485">
    <property type="entry name" value="PRK"/>
    <property type="match status" value="2"/>
</dbReference>
<dbReference type="AlphaFoldDB" id="A0A3M6UJF2"/>
<dbReference type="InterPro" id="IPR006083">
    <property type="entry name" value="PRK/URK"/>
</dbReference>
<feature type="domain" description="Phosphoribulokinase/uridine kinase" evidence="11">
    <location>
        <begin position="186"/>
        <end position="265"/>
    </location>
</feature>